<dbReference type="Pfam" id="PF19291">
    <property type="entry name" value="TREH_N"/>
    <property type="match status" value="1"/>
</dbReference>
<keyword evidence="5" id="KW-1185">Reference proteome</keyword>
<gene>
    <name evidence="4" type="ORF">PCC79_12515</name>
</gene>
<dbReference type="InterPro" id="IPR008928">
    <property type="entry name" value="6-hairpin_glycosidase_sf"/>
</dbReference>
<reference evidence="4 5" key="1">
    <citation type="journal article" date="2023" name="Environ Microbiome">
        <title>A coral-associated actinobacterium mitigates coral bleaching under heat stress.</title>
        <authorList>
            <person name="Li J."/>
            <person name="Zou Y."/>
            <person name="Li Q."/>
            <person name="Zhang J."/>
            <person name="Bourne D.G."/>
            <person name="Lyu Y."/>
            <person name="Liu C."/>
            <person name="Zhang S."/>
        </authorList>
    </citation>
    <scope>NUCLEOTIDE SEQUENCE [LARGE SCALE GENOMIC DNA]</scope>
    <source>
        <strain evidence="4 5">SCSIO 13291</strain>
    </source>
</reference>
<sequence length="610" mass="66445">MTARLDVTPSALRDHALIADGERGAVLDPHRGVVWLCVPRWHNEPVFSGLLGGPGRYVVAPADPWHVRGGSYLPGTLVWRGRWTTTEGVLEADEALGHPADIDRVVLLHRIRAEQADLGVRVELQVCAGFGGEVVDDLTLEDGVWTGRGHGVQFRWQGAGDARPDEQGCLVLDLDVRQGREHDLVLELSRSELPRQAVAAQEAWESTKASWARTVPAVDGLRAADEVRQSYAVLAGLTSRDHGMVAAATMALPERARAGRNYDYRYAWIRDQCYAGQAIAALGPHPLLESALTLVTDRLLADGTDLKPAYRVDGTPVPDEHHAGLPGYPGGGDVVGNWVNQQFQLDAIGEALSLYAAADAHGLLDARRWQAVRTCVRVIEEKWPEPEAGIWELDDDRWTHSRLTCVAGLRSIAKCTSLREAASWSALADTLLASIAADCVHPDGRWQRSPSDAGLDAALVLPPVRGALPADDPRSVATRRAVGQDLDRDGFVYRFRQDGRPLGDAEGAFTLCGFTLALAHAHAGRAVEAVHYYERARSACATSGLFTEEYDVAQRQLRGNFPQAFVHAMFIEATVRLDDLVRRGDRAGGLAGAARPDPTDDHHTHHQEET</sequence>
<feature type="region of interest" description="Disordered" evidence="1">
    <location>
        <begin position="588"/>
        <end position="610"/>
    </location>
</feature>
<protein>
    <submittedName>
        <fullName evidence="4">Glycoside hydrolase family 15 protein</fullName>
    </submittedName>
</protein>
<dbReference type="GO" id="GO:0016787">
    <property type="term" value="F:hydrolase activity"/>
    <property type="evidence" value="ECO:0007669"/>
    <property type="project" value="UniProtKB-KW"/>
</dbReference>
<dbReference type="InterPro" id="IPR011613">
    <property type="entry name" value="GH15-like"/>
</dbReference>
<dbReference type="Pfam" id="PF00723">
    <property type="entry name" value="Glyco_hydro_15"/>
    <property type="match status" value="1"/>
</dbReference>
<keyword evidence="4" id="KW-0378">Hydrolase</keyword>
<dbReference type="Gene3D" id="1.50.10.10">
    <property type="match status" value="1"/>
</dbReference>
<dbReference type="InterPro" id="IPR045582">
    <property type="entry name" value="Trehalase-like_N"/>
</dbReference>
<evidence type="ECO:0000313" key="4">
    <source>
        <dbReference type="EMBL" id="WZW97717.1"/>
    </source>
</evidence>
<organism evidence="4 5">
    <name type="scientific">Propioniciclava soli</name>
    <dbReference type="NCBI Taxonomy" id="2775081"/>
    <lineage>
        <taxon>Bacteria</taxon>
        <taxon>Bacillati</taxon>
        <taxon>Actinomycetota</taxon>
        <taxon>Actinomycetes</taxon>
        <taxon>Propionibacteriales</taxon>
        <taxon>Propionibacteriaceae</taxon>
        <taxon>Propioniciclava</taxon>
    </lineage>
</organism>
<evidence type="ECO:0000313" key="5">
    <source>
        <dbReference type="Proteomes" id="UP001434337"/>
    </source>
</evidence>
<evidence type="ECO:0000259" key="3">
    <source>
        <dbReference type="Pfam" id="PF19291"/>
    </source>
</evidence>
<feature type="domain" description="GH15-like" evidence="2">
    <location>
        <begin position="243"/>
        <end position="573"/>
    </location>
</feature>
<dbReference type="RefSeq" id="WP_342372022.1">
    <property type="nucleotide sequence ID" value="NZ_CP115965.1"/>
</dbReference>
<accession>A0ABZ3C4I1</accession>
<feature type="domain" description="Trehalase-like N-terminal" evidence="3">
    <location>
        <begin position="12"/>
        <end position="87"/>
    </location>
</feature>
<feature type="compositionally biased region" description="Basic and acidic residues" evidence="1">
    <location>
        <begin position="597"/>
        <end position="610"/>
    </location>
</feature>
<name>A0ABZ3C4I1_9ACTN</name>
<dbReference type="Proteomes" id="UP001434337">
    <property type="component" value="Chromosome"/>
</dbReference>
<evidence type="ECO:0000256" key="1">
    <source>
        <dbReference type="SAM" id="MobiDB-lite"/>
    </source>
</evidence>
<dbReference type="SUPFAM" id="SSF48208">
    <property type="entry name" value="Six-hairpin glycosidases"/>
    <property type="match status" value="1"/>
</dbReference>
<dbReference type="EMBL" id="CP115965">
    <property type="protein sequence ID" value="WZW97717.1"/>
    <property type="molecule type" value="Genomic_DNA"/>
</dbReference>
<dbReference type="PANTHER" id="PTHR31616:SF10">
    <property type="entry name" value="TREHALASE"/>
    <property type="match status" value="1"/>
</dbReference>
<evidence type="ECO:0000259" key="2">
    <source>
        <dbReference type="Pfam" id="PF00723"/>
    </source>
</evidence>
<dbReference type="PANTHER" id="PTHR31616">
    <property type="entry name" value="TREHALASE"/>
    <property type="match status" value="1"/>
</dbReference>
<dbReference type="InterPro" id="IPR012341">
    <property type="entry name" value="6hp_glycosidase-like_sf"/>
</dbReference>
<proteinExistence type="predicted"/>